<dbReference type="PANTHER" id="PTHR48079:SF6">
    <property type="entry name" value="NAD(P)-BINDING DOMAIN-CONTAINING PROTEIN-RELATED"/>
    <property type="match status" value="1"/>
</dbReference>
<dbReference type="STRING" id="1032480.MLP_05530"/>
<dbReference type="eggNOG" id="COG0451">
    <property type="taxonomic scope" value="Bacteria"/>
</dbReference>
<dbReference type="InterPro" id="IPR036291">
    <property type="entry name" value="NAD(P)-bd_dom_sf"/>
</dbReference>
<sequence length="333" mass="36130">MSRQVVFGTGQVGRHLLDQLVRVGHDAIGVNRSGHSPVPGATAVAGDATDPEFTTKVTRGADVVYFCLNATRYEHWAEEFPPLQRGVVAGAQASGARLVVLDNLYGYAPPADGVLRETTRVSPSSTKAAVRVAMTEELLSAHRNGRIQVAIGRASDYFGPGTTQSALGAGVFEAASVGRACWLMGNPDRLHSYSYTPDVARALLALGTAPDAVGKVWHLPIGQTRTTREVVAEVYRLAGHRPRIRSVGEWRLRLIGTVQPALREYRHTLYQFSQPWLVDDDKFRTAFGDLATPQSEALATTLAWFRSAAASQPQPTPPGDRPSITAQRERNRP</sequence>
<organism evidence="3 4">
    <name type="scientific">Microlunatus phosphovorus (strain ATCC 700054 / DSM 10555 / JCM 9379 / NBRC 101784 / NCIMB 13414 / VKM Ac-1990 / NM-1)</name>
    <dbReference type="NCBI Taxonomy" id="1032480"/>
    <lineage>
        <taxon>Bacteria</taxon>
        <taxon>Bacillati</taxon>
        <taxon>Actinomycetota</taxon>
        <taxon>Actinomycetes</taxon>
        <taxon>Propionibacteriales</taxon>
        <taxon>Propionibacteriaceae</taxon>
        <taxon>Microlunatus</taxon>
    </lineage>
</organism>
<accession>F5XK71</accession>
<dbReference type="RefSeq" id="WP_013861456.1">
    <property type="nucleotide sequence ID" value="NC_015635.1"/>
</dbReference>
<evidence type="ECO:0000259" key="2">
    <source>
        <dbReference type="Pfam" id="PF01370"/>
    </source>
</evidence>
<dbReference type="OrthoDB" id="8205493at2"/>
<proteinExistence type="predicted"/>
<dbReference type="GO" id="GO:0004029">
    <property type="term" value="F:aldehyde dehydrogenase (NAD+) activity"/>
    <property type="evidence" value="ECO:0007669"/>
    <property type="project" value="TreeGrafter"/>
</dbReference>
<dbReference type="InterPro" id="IPR001509">
    <property type="entry name" value="Epimerase_deHydtase"/>
</dbReference>
<dbReference type="PANTHER" id="PTHR48079">
    <property type="entry name" value="PROTEIN YEEZ"/>
    <property type="match status" value="1"/>
</dbReference>
<feature type="domain" description="NAD-dependent epimerase/dehydratase" evidence="2">
    <location>
        <begin position="8"/>
        <end position="215"/>
    </location>
</feature>
<protein>
    <recommendedName>
        <fullName evidence="2">NAD-dependent epimerase/dehydratase domain-containing protein</fullName>
    </recommendedName>
</protein>
<dbReference type="Proteomes" id="UP000007947">
    <property type="component" value="Chromosome"/>
</dbReference>
<dbReference type="HOGENOM" id="CLU_049717_1_0_11"/>
<name>F5XK71_MICPN</name>
<dbReference type="Pfam" id="PF01370">
    <property type="entry name" value="Epimerase"/>
    <property type="match status" value="1"/>
</dbReference>
<dbReference type="AlphaFoldDB" id="F5XK71"/>
<dbReference type="InterPro" id="IPR051783">
    <property type="entry name" value="NAD(P)-dependent_oxidoreduct"/>
</dbReference>
<feature type="region of interest" description="Disordered" evidence="1">
    <location>
        <begin position="308"/>
        <end position="333"/>
    </location>
</feature>
<dbReference type="GO" id="GO:0005737">
    <property type="term" value="C:cytoplasm"/>
    <property type="evidence" value="ECO:0007669"/>
    <property type="project" value="TreeGrafter"/>
</dbReference>
<keyword evidence="4" id="KW-1185">Reference proteome</keyword>
<gene>
    <name evidence="3" type="ordered locus">MLP_05530</name>
</gene>
<dbReference type="SUPFAM" id="SSF51735">
    <property type="entry name" value="NAD(P)-binding Rossmann-fold domains"/>
    <property type="match status" value="1"/>
</dbReference>
<dbReference type="Gene3D" id="3.40.50.720">
    <property type="entry name" value="NAD(P)-binding Rossmann-like Domain"/>
    <property type="match status" value="1"/>
</dbReference>
<dbReference type="EMBL" id="AP012204">
    <property type="protein sequence ID" value="BAK33567.1"/>
    <property type="molecule type" value="Genomic_DNA"/>
</dbReference>
<reference evidence="3 4" key="1">
    <citation type="submission" date="2011-05" db="EMBL/GenBank/DDBJ databases">
        <title>Whole genome sequence of Microlunatus phosphovorus NM-1.</title>
        <authorList>
            <person name="Hosoyama A."/>
            <person name="Sasaki K."/>
            <person name="Harada T."/>
            <person name="Igarashi R."/>
            <person name="Kawakoshi A."/>
            <person name="Sasagawa M."/>
            <person name="Fukada J."/>
            <person name="Nakamura S."/>
            <person name="Katano Y."/>
            <person name="Hanada S."/>
            <person name="Kamagata Y."/>
            <person name="Nakamura N."/>
            <person name="Yamazaki S."/>
            <person name="Fujita N."/>
        </authorList>
    </citation>
    <scope>NUCLEOTIDE SEQUENCE [LARGE SCALE GENOMIC DNA]</scope>
    <source>
        <strain evidence="4">ATCC 700054 / DSM 10555 / JCM 9379 / NBRC 101784 / NCIMB 13414 / VKM Ac-1990 / NM-1</strain>
    </source>
</reference>
<evidence type="ECO:0000256" key="1">
    <source>
        <dbReference type="SAM" id="MobiDB-lite"/>
    </source>
</evidence>
<dbReference type="KEGG" id="mph:MLP_05530"/>
<evidence type="ECO:0000313" key="3">
    <source>
        <dbReference type="EMBL" id="BAK33567.1"/>
    </source>
</evidence>
<evidence type="ECO:0000313" key="4">
    <source>
        <dbReference type="Proteomes" id="UP000007947"/>
    </source>
</evidence>